<feature type="coiled-coil region" evidence="1">
    <location>
        <begin position="262"/>
        <end position="485"/>
    </location>
</feature>
<dbReference type="EMBL" id="POUM01000006">
    <property type="protein sequence ID" value="PNF59972.1"/>
    <property type="molecule type" value="Genomic_DNA"/>
</dbReference>
<accession>A0A2N8RFV1</accession>
<evidence type="ECO:0000313" key="2">
    <source>
        <dbReference type="EMBL" id="PNF59972.1"/>
    </source>
</evidence>
<dbReference type="RefSeq" id="WP_102820411.1">
    <property type="nucleotide sequence ID" value="NZ_JAMOHR010000006.1"/>
</dbReference>
<dbReference type="AlphaFoldDB" id="A0A2N8RFV1"/>
<reference evidence="2 3" key="1">
    <citation type="submission" date="2018-01" db="EMBL/GenBank/DDBJ databases">
        <title>Denitrification phenotypes of diverse strains of Pseudomonas stutzeri.</title>
        <authorList>
            <person name="Milligan D.A."/>
            <person name="Bergaust L."/>
            <person name="Bakken L.R."/>
            <person name="Frostegard A."/>
        </authorList>
    </citation>
    <scope>NUCLEOTIDE SEQUENCE [LARGE SCALE GENOMIC DNA]</scope>
    <source>
        <strain evidence="2 3">CCUG 44592</strain>
    </source>
</reference>
<gene>
    <name evidence="2" type="ORF">CXK99_09130</name>
</gene>
<name>A0A2N8RFV1_STUST</name>
<organism evidence="2 3">
    <name type="scientific">Stutzerimonas stutzeri</name>
    <name type="common">Pseudomonas stutzeri</name>
    <dbReference type="NCBI Taxonomy" id="316"/>
    <lineage>
        <taxon>Bacteria</taxon>
        <taxon>Pseudomonadati</taxon>
        <taxon>Pseudomonadota</taxon>
        <taxon>Gammaproteobacteria</taxon>
        <taxon>Pseudomonadales</taxon>
        <taxon>Pseudomonadaceae</taxon>
        <taxon>Stutzerimonas</taxon>
    </lineage>
</organism>
<evidence type="ECO:0000313" key="3">
    <source>
        <dbReference type="Proteomes" id="UP000236003"/>
    </source>
</evidence>
<protein>
    <submittedName>
        <fullName evidence="2">Uncharacterized protein</fullName>
    </submittedName>
</protein>
<dbReference type="Proteomes" id="UP000236003">
    <property type="component" value="Unassembled WGS sequence"/>
</dbReference>
<proteinExistence type="predicted"/>
<sequence length="506" mass="55871">MNTLLSHIRQHTTGPLGTTLVIGAGNGSALANWRELGSARLVMAEAHPRQAEELARRIRSDLGEELLAVAITPADQPTATLHALNNPAYSSLQPPRGLLDCYPNLRTEAPLQTPATSLPRLLEQQALDANGDHLLLLSAPGQAYELLHSAPHDLLQAFRWLLVNTSSEPLYENEREPAALAALLQKAGFDLAAEDPDALYPQASLLFERNPNAVRTLRLEREVATQRNRLTEATQQAATRESELQTQLSKQSAALAEQTHVATERQAQLDQLTQEKAELTAARDALAKDKTALVQARDEQAKLATERQVQLDQLTQEKAELTAARDALAKDKTALTQARDEQANLATERQVQLDQLTKEKAELTASCDALAKDKTALTQARDEQAKLVTERQAQLDQLTQEKAELTAARDTLAKDKTALTQARDEQAKLAADRKTQLDKITAERDQLQKSLNENKKALEGAKQQIQQLEEEASESLHRQQLLHEELIKAEAQIELIKDLLLREPGL</sequence>
<keyword evidence="1" id="KW-0175">Coiled coil</keyword>
<evidence type="ECO:0000256" key="1">
    <source>
        <dbReference type="SAM" id="Coils"/>
    </source>
</evidence>
<comment type="caution">
    <text evidence="2">The sequence shown here is derived from an EMBL/GenBank/DDBJ whole genome shotgun (WGS) entry which is preliminary data.</text>
</comment>